<feature type="domain" description="MmgE/PrpD C-terminal" evidence="3">
    <location>
        <begin position="281"/>
        <end position="449"/>
    </location>
</feature>
<evidence type="ECO:0000313" key="5">
    <source>
        <dbReference type="Proteomes" id="UP000198525"/>
    </source>
</evidence>
<dbReference type="InterPro" id="IPR045336">
    <property type="entry name" value="MmgE_PrpD_N"/>
</dbReference>
<proteinExistence type="inferred from homology"/>
<dbReference type="InterPro" id="IPR005656">
    <property type="entry name" value="MmgE_PrpD"/>
</dbReference>
<comment type="similarity">
    <text evidence="1">Belongs to the PrpD family.</text>
</comment>
<dbReference type="InterPro" id="IPR045337">
    <property type="entry name" value="MmgE_PrpD_C"/>
</dbReference>
<evidence type="ECO:0000256" key="1">
    <source>
        <dbReference type="ARBA" id="ARBA00006174"/>
    </source>
</evidence>
<dbReference type="PANTHER" id="PTHR16943:SF8">
    <property type="entry name" value="2-METHYLCITRATE DEHYDRATASE"/>
    <property type="match status" value="1"/>
</dbReference>
<dbReference type="Proteomes" id="UP000198525">
    <property type="component" value="Unassembled WGS sequence"/>
</dbReference>
<accession>A0A1G9BVH4</accession>
<dbReference type="InterPro" id="IPR036148">
    <property type="entry name" value="MmgE/PrpD_sf"/>
</dbReference>
<organism evidence="4 5">
    <name type="scientific">Billgrantia gudaonensis</name>
    <dbReference type="NCBI Taxonomy" id="376427"/>
    <lineage>
        <taxon>Bacteria</taxon>
        <taxon>Pseudomonadati</taxon>
        <taxon>Pseudomonadota</taxon>
        <taxon>Gammaproteobacteria</taxon>
        <taxon>Oceanospirillales</taxon>
        <taxon>Halomonadaceae</taxon>
        <taxon>Billgrantia</taxon>
    </lineage>
</organism>
<sequence length="472" mass="50139">MKKDINITDMAVSFVETFQYEDIPQEALETARRCIVDTVGLYIAGTSEDVVKILAREALDEGGNPEALLLMGGGRKVPGSKAARVMGTAGHAHDWDDTQVSHDPDHHYGLLTHPSVPPLTGALVAAQAEGVTSGRAIMTAFLAGFEVETKVSEWMQADHYLRGHHSSGTVGTLGACVAAAKIMGLKGDSLRHAIGMAASFAAGIRCNFGTMTKPLHVGRAAENGVTAARLAARGVTADPTALDGRWGLPTVMSGGVSADKAAAGFANPLSIVSPGVSIKPYPSGIVTHQSMDALLELVKEHDVDPAKVTSIDFFAGSNILNPIRYAVAKNHLQAKFSMAALLSMIVLYRQAGRQQFTDEVVAGDAMQDMQARVHTHLDRHIESIGFDKIRSRIELTLEDGQVLVKEADDRYRGGPAKPMSDDDLADKFRACTAGLIDPSTQAAILAQTQRIDESEDVSALLSEVMGSVSSFA</sequence>
<evidence type="ECO:0000259" key="3">
    <source>
        <dbReference type="Pfam" id="PF19305"/>
    </source>
</evidence>
<dbReference type="GO" id="GO:0016829">
    <property type="term" value="F:lyase activity"/>
    <property type="evidence" value="ECO:0007669"/>
    <property type="project" value="InterPro"/>
</dbReference>
<dbReference type="Gene3D" id="3.30.1330.120">
    <property type="entry name" value="2-methylcitrate dehydratase PrpD"/>
    <property type="match status" value="1"/>
</dbReference>
<protein>
    <submittedName>
        <fullName evidence="4">2-methylcitrate dehydratase PrpD</fullName>
    </submittedName>
</protein>
<evidence type="ECO:0000259" key="2">
    <source>
        <dbReference type="Pfam" id="PF03972"/>
    </source>
</evidence>
<name>A0A1G9BVH4_9GAMM</name>
<gene>
    <name evidence="4" type="ORF">SAMN04487954_11670</name>
</gene>
<dbReference type="Pfam" id="PF03972">
    <property type="entry name" value="MmgE_PrpD_N"/>
    <property type="match status" value="1"/>
</dbReference>
<dbReference type="AlphaFoldDB" id="A0A1G9BVH4"/>
<dbReference type="Gene3D" id="1.10.4100.10">
    <property type="entry name" value="2-methylcitrate dehydratase PrpD"/>
    <property type="match status" value="1"/>
</dbReference>
<keyword evidence="5" id="KW-1185">Reference proteome</keyword>
<dbReference type="Pfam" id="PF19305">
    <property type="entry name" value="MmgE_PrpD_C"/>
    <property type="match status" value="1"/>
</dbReference>
<evidence type="ECO:0000313" key="4">
    <source>
        <dbReference type="EMBL" id="SDK43380.1"/>
    </source>
</evidence>
<dbReference type="InterPro" id="IPR042183">
    <property type="entry name" value="MmgE/PrpD_sf_1"/>
</dbReference>
<dbReference type="PANTHER" id="PTHR16943">
    <property type="entry name" value="2-METHYLCITRATE DEHYDRATASE-RELATED"/>
    <property type="match status" value="1"/>
</dbReference>
<dbReference type="EMBL" id="FNES01000016">
    <property type="protein sequence ID" value="SDK43380.1"/>
    <property type="molecule type" value="Genomic_DNA"/>
</dbReference>
<dbReference type="RefSeq" id="WP_089688373.1">
    <property type="nucleotide sequence ID" value="NZ_FNES01000016.1"/>
</dbReference>
<feature type="domain" description="MmgE/PrpD N-terminal" evidence="2">
    <location>
        <begin position="13"/>
        <end position="256"/>
    </location>
</feature>
<dbReference type="OrthoDB" id="9795089at2"/>
<dbReference type="SUPFAM" id="SSF103378">
    <property type="entry name" value="2-methylcitrate dehydratase PrpD"/>
    <property type="match status" value="1"/>
</dbReference>
<dbReference type="STRING" id="376427.SAMN04487954_11670"/>
<reference evidence="4 5" key="1">
    <citation type="submission" date="2016-10" db="EMBL/GenBank/DDBJ databases">
        <authorList>
            <person name="de Groot N.N."/>
        </authorList>
    </citation>
    <scope>NUCLEOTIDE SEQUENCE [LARGE SCALE GENOMIC DNA]</scope>
    <source>
        <strain evidence="4 5">CGMCC 1.6133</strain>
    </source>
</reference>
<dbReference type="InterPro" id="IPR042188">
    <property type="entry name" value="MmgE/PrpD_sf_2"/>
</dbReference>